<gene>
    <name evidence="8" type="ORF">F0Q34_13165</name>
</gene>
<evidence type="ECO:0000259" key="7">
    <source>
        <dbReference type="Pfam" id="PF24877"/>
    </source>
</evidence>
<dbReference type="GO" id="GO:0051536">
    <property type="term" value="F:iron-sulfur cluster binding"/>
    <property type="evidence" value="ECO:0007669"/>
    <property type="project" value="UniProtKB-KW"/>
</dbReference>
<evidence type="ECO:0000256" key="3">
    <source>
        <dbReference type="ARBA" id="ARBA00023004"/>
    </source>
</evidence>
<dbReference type="SUPFAM" id="SSF143975">
    <property type="entry name" value="IlvD/EDD N-terminal domain-like"/>
    <property type="match status" value="1"/>
</dbReference>
<proteinExistence type="inferred from homology"/>
<accession>A0A5B2TDU7</accession>
<dbReference type="Proteomes" id="UP000322110">
    <property type="component" value="Unassembled WGS sequence"/>
</dbReference>
<name>A0A5B2TDU7_9PROT</name>
<dbReference type="EC" id="4.2.1.9" evidence="8"/>
<dbReference type="PANTHER" id="PTHR43183">
    <property type="entry name" value="HYPOTHETICAL DIHYDROXYACID DEHYDRATASE (EUROFUNG)-RELATED"/>
    <property type="match status" value="1"/>
</dbReference>
<dbReference type="EMBL" id="VUKA01000006">
    <property type="protein sequence ID" value="KAA2212662.1"/>
    <property type="molecule type" value="Genomic_DNA"/>
</dbReference>
<dbReference type="InterPro" id="IPR037237">
    <property type="entry name" value="IlvD/EDD_N"/>
</dbReference>
<evidence type="ECO:0000256" key="2">
    <source>
        <dbReference type="ARBA" id="ARBA00022723"/>
    </source>
</evidence>
<dbReference type="GO" id="GO:0004160">
    <property type="term" value="F:dihydroxy-acid dehydratase activity"/>
    <property type="evidence" value="ECO:0007669"/>
    <property type="project" value="UniProtKB-EC"/>
</dbReference>
<dbReference type="AlphaFoldDB" id="A0A5B2TDU7"/>
<dbReference type="Gene3D" id="3.50.30.80">
    <property type="entry name" value="IlvD/EDD C-terminal domain-like"/>
    <property type="match status" value="1"/>
</dbReference>
<dbReference type="SUPFAM" id="SSF52016">
    <property type="entry name" value="LeuD/IlvD-like"/>
    <property type="match status" value="1"/>
</dbReference>
<keyword evidence="2" id="KW-0479">Metal-binding</keyword>
<dbReference type="PANTHER" id="PTHR43183:SF1">
    <property type="entry name" value="HYPOTHETICAL DIHYDROXY-ACID DEHYDRATASE (EUROFUNG)-RELATED"/>
    <property type="match status" value="1"/>
</dbReference>
<dbReference type="InterPro" id="IPR020558">
    <property type="entry name" value="DiOHA_6PGluconate_deHydtase_CS"/>
</dbReference>
<evidence type="ECO:0000256" key="4">
    <source>
        <dbReference type="ARBA" id="ARBA00023014"/>
    </source>
</evidence>
<comment type="caution">
    <text evidence="8">The sequence shown here is derived from an EMBL/GenBank/DDBJ whole genome shotgun (WGS) entry which is preliminary data.</text>
</comment>
<sequence length="572" mass="60811">MTDAPKDAPIGLNRGLTNYGDTDFARYLRLSMARSMGLSSSLLKKPVIGIAATFSEFNNCHRGVPDLVEAVKRGVLAAGGLPREFPTISLGEPFLNPTALVFRNLMAMDTEEMVRGQPMDAVVLVGGCDKTVPAQLMGAVSADVPAIQVVTGPMSTGRWRGERLGACTDCRRFWGKFRAGEIDAETVEEIEGNLATTAGTCAVMGTASTMASLAEALGMMLPGTAAIPAVHADRIRAAEASGAAAMMLAAKDIRPSQIVTEKSVENALRVLLAIGGSTNAIIHLTAIAGRAGIKIDLNRLNTLSDETPVLVDLKPTGPFYMEDLHAAGGIGAVLRELRPMLHLDVMTVSGQTLGERLDAEPGYVDRAVVRAREEPLQPQGGLVALFGSLAPRGAILKRAAADPSLFEKEGRAVVFSSLEDLAARIDDPDLDVQPEDFMVLQNAGPLSQSGMPEAGYLPIPGKLARAGVKDMVRISDARMSGTAYGTIVLHVAPDAASGGPLGLVRNGDRIRLSVKERRIDLLVAEDELERRRETQPDTSAKAKRGYARLYREQVLQADEGCDLAFLRADPEG</sequence>
<dbReference type="RefSeq" id="WP_149812690.1">
    <property type="nucleotide sequence ID" value="NZ_VUKA01000006.1"/>
</dbReference>
<keyword evidence="5 8" id="KW-0456">Lyase</keyword>
<protein>
    <submittedName>
        <fullName evidence="8">Dihydroxy-acid dehydratase</fullName>
        <ecNumber evidence="8">4.2.1.9</ecNumber>
    </submittedName>
</protein>
<dbReference type="InterPro" id="IPR052352">
    <property type="entry name" value="Sugar_Degrad_Dehydratases"/>
</dbReference>
<dbReference type="Pfam" id="PF24877">
    <property type="entry name" value="ILV_EDD_C"/>
    <property type="match status" value="1"/>
</dbReference>
<evidence type="ECO:0000313" key="8">
    <source>
        <dbReference type="EMBL" id="KAA2212662.1"/>
    </source>
</evidence>
<evidence type="ECO:0000313" key="9">
    <source>
        <dbReference type="Proteomes" id="UP000322110"/>
    </source>
</evidence>
<keyword evidence="9" id="KW-1185">Reference proteome</keyword>
<dbReference type="OrthoDB" id="9807077at2"/>
<keyword evidence="4" id="KW-0411">Iron-sulfur</keyword>
<keyword evidence="3" id="KW-0408">Iron</keyword>
<dbReference type="InterPro" id="IPR056740">
    <property type="entry name" value="ILV_EDD_C"/>
</dbReference>
<dbReference type="PROSITE" id="PS00886">
    <property type="entry name" value="ILVD_EDD_1"/>
    <property type="match status" value="1"/>
</dbReference>
<reference evidence="8 9" key="1">
    <citation type="journal article" date="2015" name="Int. J. Syst. Evol. Microbiol.">
        <title>Roseomonas oryzae sp. nov., isolated from paddy rhizosphere soil.</title>
        <authorList>
            <person name="Ramaprasad E.V."/>
            <person name="Sasikala Ch."/>
            <person name="Ramana Ch.V."/>
        </authorList>
    </citation>
    <scope>NUCLEOTIDE SEQUENCE [LARGE SCALE GENOMIC DNA]</scope>
    <source>
        <strain evidence="8 9">KCTC 42542</strain>
    </source>
</reference>
<evidence type="ECO:0000256" key="1">
    <source>
        <dbReference type="ARBA" id="ARBA00006486"/>
    </source>
</evidence>
<dbReference type="InterPro" id="IPR000581">
    <property type="entry name" value="ILV_EDD_N"/>
</dbReference>
<organism evidence="8 9">
    <name type="scientific">Teichococcus oryzae</name>
    <dbReference type="NCBI Taxonomy" id="1608942"/>
    <lineage>
        <taxon>Bacteria</taxon>
        <taxon>Pseudomonadati</taxon>
        <taxon>Pseudomonadota</taxon>
        <taxon>Alphaproteobacteria</taxon>
        <taxon>Acetobacterales</taxon>
        <taxon>Roseomonadaceae</taxon>
        <taxon>Roseomonas</taxon>
    </lineage>
</organism>
<evidence type="ECO:0000256" key="5">
    <source>
        <dbReference type="ARBA" id="ARBA00023239"/>
    </source>
</evidence>
<evidence type="ECO:0000259" key="6">
    <source>
        <dbReference type="Pfam" id="PF00920"/>
    </source>
</evidence>
<feature type="domain" description="Dihydroxy-acid/6-phosphogluconate dehydratase N-terminal" evidence="6">
    <location>
        <begin position="45"/>
        <end position="355"/>
    </location>
</feature>
<dbReference type="GO" id="GO:0046872">
    <property type="term" value="F:metal ion binding"/>
    <property type="evidence" value="ECO:0007669"/>
    <property type="project" value="UniProtKB-KW"/>
</dbReference>
<feature type="domain" description="Dihydroxy-acid/6-phosphogluconate dehydratase C-terminal" evidence="7">
    <location>
        <begin position="368"/>
        <end position="561"/>
    </location>
</feature>
<dbReference type="Pfam" id="PF00920">
    <property type="entry name" value="ILVD_EDD_N"/>
    <property type="match status" value="1"/>
</dbReference>
<dbReference type="InterPro" id="IPR042096">
    <property type="entry name" value="Dihydro-acid_dehy_C"/>
</dbReference>
<comment type="similarity">
    <text evidence="1">Belongs to the IlvD/Edd family.</text>
</comment>
<dbReference type="NCBIfam" id="NF004784">
    <property type="entry name" value="PRK06131.1"/>
    <property type="match status" value="1"/>
</dbReference>